<feature type="compositionally biased region" description="Basic residues" evidence="1">
    <location>
        <begin position="637"/>
        <end position="656"/>
    </location>
</feature>
<dbReference type="InterPro" id="IPR014721">
    <property type="entry name" value="Ribsml_uS5_D2-typ_fold_subgr"/>
</dbReference>
<protein>
    <submittedName>
        <fullName evidence="2">Uncharacterized protein</fullName>
    </submittedName>
</protein>
<organism evidence="2 3">
    <name type="scientific">Colletotrichum zoysiae</name>
    <dbReference type="NCBI Taxonomy" id="1216348"/>
    <lineage>
        <taxon>Eukaryota</taxon>
        <taxon>Fungi</taxon>
        <taxon>Dikarya</taxon>
        <taxon>Ascomycota</taxon>
        <taxon>Pezizomycotina</taxon>
        <taxon>Sordariomycetes</taxon>
        <taxon>Hypocreomycetidae</taxon>
        <taxon>Glomerellales</taxon>
        <taxon>Glomerellaceae</taxon>
        <taxon>Colletotrichum</taxon>
        <taxon>Colletotrichum graminicola species complex</taxon>
    </lineage>
</organism>
<dbReference type="EMBL" id="MU842872">
    <property type="protein sequence ID" value="KAK2028853.1"/>
    <property type="molecule type" value="Genomic_DNA"/>
</dbReference>
<evidence type="ECO:0000313" key="3">
    <source>
        <dbReference type="Proteomes" id="UP001232148"/>
    </source>
</evidence>
<reference evidence="2" key="1">
    <citation type="submission" date="2021-06" db="EMBL/GenBank/DDBJ databases">
        <title>Comparative genomics, transcriptomics and evolutionary studies reveal genomic signatures of adaptation to plant cell wall in hemibiotrophic fungi.</title>
        <authorList>
            <consortium name="DOE Joint Genome Institute"/>
            <person name="Baroncelli R."/>
            <person name="Diaz J.F."/>
            <person name="Benocci T."/>
            <person name="Peng M."/>
            <person name="Battaglia E."/>
            <person name="Haridas S."/>
            <person name="Andreopoulos W."/>
            <person name="Labutti K."/>
            <person name="Pangilinan J."/>
            <person name="Floch G.L."/>
            <person name="Makela M.R."/>
            <person name="Henrissat B."/>
            <person name="Grigoriev I.V."/>
            <person name="Crouch J.A."/>
            <person name="De Vries R.P."/>
            <person name="Sukno S.A."/>
            <person name="Thon M.R."/>
        </authorList>
    </citation>
    <scope>NUCLEOTIDE SEQUENCE</scope>
    <source>
        <strain evidence="2">MAFF235873</strain>
    </source>
</reference>
<feature type="region of interest" description="Disordered" evidence="1">
    <location>
        <begin position="146"/>
        <end position="169"/>
    </location>
</feature>
<keyword evidence="3" id="KW-1185">Reference proteome</keyword>
<evidence type="ECO:0000256" key="1">
    <source>
        <dbReference type="SAM" id="MobiDB-lite"/>
    </source>
</evidence>
<feature type="region of interest" description="Disordered" evidence="1">
    <location>
        <begin position="595"/>
        <end position="657"/>
    </location>
</feature>
<dbReference type="AlphaFoldDB" id="A0AAD9HHA5"/>
<dbReference type="Gene3D" id="3.30.230.10">
    <property type="match status" value="1"/>
</dbReference>
<proteinExistence type="predicted"/>
<feature type="region of interest" description="Disordered" evidence="1">
    <location>
        <begin position="466"/>
        <end position="524"/>
    </location>
</feature>
<gene>
    <name evidence="2" type="ORF">LX32DRAFT_589799</name>
</gene>
<feature type="compositionally biased region" description="Basic and acidic residues" evidence="1">
    <location>
        <begin position="610"/>
        <end position="622"/>
    </location>
</feature>
<evidence type="ECO:0000313" key="2">
    <source>
        <dbReference type="EMBL" id="KAK2028853.1"/>
    </source>
</evidence>
<accession>A0AAD9HHA5</accession>
<comment type="caution">
    <text evidence="2">The sequence shown here is derived from an EMBL/GenBank/DDBJ whole genome shotgun (WGS) entry which is preliminary data.</text>
</comment>
<dbReference type="Proteomes" id="UP001232148">
    <property type="component" value="Unassembled WGS sequence"/>
</dbReference>
<sequence length="757" mass="85006">MKKLVDVYKTYLRHVGGGESNSKTVPKPFLRLDIQCIIGSYDPNVSTEKDEVLFANESKVLFLFEEMCKEIYLPTEPRVVTEVAEECDQMEKWQNRNKSPHILSDDDEEQLHVPLGRVIRDSTARAESPDFLSDDNEAHFAKVIQEPTPNHPGSVGDELAYPPSSINGTHTAAQFDKGGFGDSGCNRIETHQQNQNVPTGNKVALYGSYAVATGDPIQAPRPYTGEEATGTSHTERHRQFLPGNAELPHNAEPTQYLLRTGWEVDMARDKTASPDGNTRPIFLDPPRTDLVEYLQSQRLDQEHREKPNPWTIAKNAADKRGAHEHSISSHPGGVTQRDVILASPTSRERLLLPRAGGFLQRGSNMAPSSAKDQAHIQTQHHQLQREPVVHREDVYEASNLEPPILQYPTDPQGDFYGLRHQGQRRIAGDDEPFRPAGQRHDVNELEIQPARGLVVRQRAYAKTPHPFANFDQESGLGTPPPSSSPLHKPFRVPARVEPRKQQQHGQRPRGVPRRATQAVDPRAGGLRQGKIAFNTRRCQEPLTPKGTEGDCFAAMEAGHTGLRDNDVVFETLTHPQRRDNDDLSWKEMAEAVERLNALRPKTGNTDYTEDQGRGDELGRDLSPRSATTAPDTSPRSYLRRRLASRSRSRSKTHKRMRSEVLPFEKQCSDAFTHLQSLTLDLNKIQRQVFNASDYDLYVLRGQQEAAFPLEPTEMDDISNRLQEVLGAWACKVHGVELELEIDIGALFEGRDMGCMTE</sequence>
<name>A0AAD9HHA5_9PEZI</name>